<evidence type="ECO:0000313" key="3">
    <source>
        <dbReference type="EMBL" id="MBO2445064.1"/>
    </source>
</evidence>
<dbReference type="PRINTS" id="PR01438">
    <property type="entry name" value="UNVRSLSTRESS"/>
</dbReference>
<reference evidence="3 4" key="1">
    <citation type="submission" date="2021-03" db="EMBL/GenBank/DDBJ databases">
        <authorList>
            <person name="Kanchanasin P."/>
            <person name="Saeng-In P."/>
            <person name="Phongsopitanun W."/>
            <person name="Yuki M."/>
            <person name="Kudo T."/>
            <person name="Ohkuma M."/>
            <person name="Tanasupawat S."/>
        </authorList>
    </citation>
    <scope>NUCLEOTIDE SEQUENCE [LARGE SCALE GENOMIC DNA]</scope>
    <source>
        <strain evidence="3 4">L46</strain>
    </source>
</reference>
<feature type="domain" description="UspA" evidence="2">
    <location>
        <begin position="148"/>
        <end position="283"/>
    </location>
</feature>
<dbReference type="RefSeq" id="WP_208274074.1">
    <property type="nucleotide sequence ID" value="NZ_BAAAGM010000139.1"/>
</dbReference>
<dbReference type="PANTHER" id="PTHR46268:SF6">
    <property type="entry name" value="UNIVERSAL STRESS PROTEIN UP12"/>
    <property type="match status" value="1"/>
</dbReference>
<dbReference type="Pfam" id="PF00582">
    <property type="entry name" value="Usp"/>
    <property type="match status" value="2"/>
</dbReference>
<dbReference type="InterPro" id="IPR014729">
    <property type="entry name" value="Rossmann-like_a/b/a_fold"/>
</dbReference>
<organism evidence="3 4">
    <name type="scientific">Actinomadura nitritigenes</name>
    <dbReference type="NCBI Taxonomy" id="134602"/>
    <lineage>
        <taxon>Bacteria</taxon>
        <taxon>Bacillati</taxon>
        <taxon>Actinomycetota</taxon>
        <taxon>Actinomycetes</taxon>
        <taxon>Streptosporangiales</taxon>
        <taxon>Thermomonosporaceae</taxon>
        <taxon>Actinomadura</taxon>
    </lineage>
</organism>
<dbReference type="Proteomes" id="UP000666915">
    <property type="component" value="Unassembled WGS sequence"/>
</dbReference>
<protein>
    <submittedName>
        <fullName evidence="3">Universal stress protein</fullName>
    </submittedName>
</protein>
<comment type="similarity">
    <text evidence="1">Belongs to the universal stress protein A family.</text>
</comment>
<proteinExistence type="inferred from homology"/>
<dbReference type="Gene3D" id="3.40.50.620">
    <property type="entry name" value="HUPs"/>
    <property type="match status" value="2"/>
</dbReference>
<dbReference type="InterPro" id="IPR006015">
    <property type="entry name" value="Universal_stress_UspA"/>
</dbReference>
<gene>
    <name evidence="3" type="ORF">J4557_46930</name>
</gene>
<keyword evidence="4" id="KW-1185">Reference proteome</keyword>
<accession>A0ABS3RFP7</accession>
<evidence type="ECO:0000259" key="2">
    <source>
        <dbReference type="Pfam" id="PF00582"/>
    </source>
</evidence>
<evidence type="ECO:0000256" key="1">
    <source>
        <dbReference type="ARBA" id="ARBA00008791"/>
    </source>
</evidence>
<dbReference type="SUPFAM" id="SSF52402">
    <property type="entry name" value="Adenine nucleotide alpha hydrolases-like"/>
    <property type="match status" value="2"/>
</dbReference>
<dbReference type="PANTHER" id="PTHR46268">
    <property type="entry name" value="STRESS RESPONSE PROTEIN NHAX"/>
    <property type="match status" value="1"/>
</dbReference>
<evidence type="ECO:0000313" key="4">
    <source>
        <dbReference type="Proteomes" id="UP000666915"/>
    </source>
</evidence>
<feature type="domain" description="UspA" evidence="2">
    <location>
        <begin position="1"/>
        <end position="139"/>
    </location>
</feature>
<comment type="caution">
    <text evidence="3">The sequence shown here is derived from an EMBL/GenBank/DDBJ whole genome shotgun (WGS) entry which is preliminary data.</text>
</comment>
<sequence length="285" mass="30447">MSQPIVVGVDGSEHADRAVDWAATEANLRHRRLHIVHAVENWPYGAPLFAPAETIGLMSRVGRGVLVAVAERVREQWPDLEVSTALVSDDAPHALIEQTAGAFEVVVGHRGVGGFTGLMLGSVGLRMAARCTIPVVIVRGTADERGEVVVGLDLQKDADAILHYAFDAAALNGASLRVMHAWRVSQTLVEAGFAPDRDKAERVEREFLDRLAAAYAPWQAKYPQVDVVPEVVMAHPVTALSDASHAARLVVVGAHTRSWTAPRLGSAAHGAIHHAHCPVAVVPST</sequence>
<dbReference type="InterPro" id="IPR006016">
    <property type="entry name" value="UspA"/>
</dbReference>
<name>A0ABS3RFP7_9ACTN</name>
<dbReference type="EMBL" id="JAGEOK010000060">
    <property type="protein sequence ID" value="MBO2445064.1"/>
    <property type="molecule type" value="Genomic_DNA"/>
</dbReference>
<dbReference type="CDD" id="cd00293">
    <property type="entry name" value="USP-like"/>
    <property type="match status" value="1"/>
</dbReference>